<gene>
    <name evidence="2" type="ORF">CRM94_13100</name>
</gene>
<evidence type="ECO:0000313" key="2">
    <source>
        <dbReference type="EMBL" id="PEH43010.1"/>
    </source>
</evidence>
<feature type="region of interest" description="Disordered" evidence="1">
    <location>
        <begin position="1"/>
        <end position="66"/>
    </location>
</feature>
<reference evidence="3" key="1">
    <citation type="submission" date="2017-09" db="EMBL/GenBank/DDBJ databases">
        <title>FDA dAtabase for Regulatory Grade micrObial Sequences (FDA-ARGOS): Supporting development and validation of Infectious Disease Dx tests.</title>
        <authorList>
            <person name="Minogue T."/>
            <person name="Wolcott M."/>
            <person name="Wasieloski L."/>
            <person name="Aguilar W."/>
            <person name="Moore D."/>
            <person name="Tallon L."/>
            <person name="Sadzewicz L."/>
            <person name="Ott S."/>
            <person name="Zhao X."/>
            <person name="Nagaraj S."/>
            <person name="Vavikolanu K."/>
            <person name="Aluvathingal J."/>
            <person name="Nadendla S."/>
            <person name="Sichtig H."/>
        </authorList>
    </citation>
    <scope>NUCLEOTIDE SEQUENCE [LARGE SCALE GENOMIC DNA]</scope>
    <source>
        <strain evidence="3">FDAARGOS_390</strain>
    </source>
</reference>
<feature type="compositionally biased region" description="Basic and acidic residues" evidence="1">
    <location>
        <begin position="11"/>
        <end position="28"/>
    </location>
</feature>
<evidence type="ECO:0000313" key="3">
    <source>
        <dbReference type="Proteomes" id="UP000220629"/>
    </source>
</evidence>
<proteinExistence type="predicted"/>
<evidence type="ECO:0000256" key="1">
    <source>
        <dbReference type="SAM" id="MobiDB-lite"/>
    </source>
</evidence>
<dbReference type="EMBL" id="PDDY01000001">
    <property type="protein sequence ID" value="PEH43010.1"/>
    <property type="molecule type" value="Genomic_DNA"/>
</dbReference>
<comment type="caution">
    <text evidence="2">The sequence shown here is derived from an EMBL/GenBank/DDBJ whole genome shotgun (WGS) entry which is preliminary data.</text>
</comment>
<dbReference type="Proteomes" id="UP000220629">
    <property type="component" value="Unassembled WGS sequence"/>
</dbReference>
<accession>A0A0M2QGD3</accession>
<dbReference type="RefSeq" id="WP_046578298.1">
    <property type="nucleotide sequence ID" value="NZ_CADEPO010000003.1"/>
</dbReference>
<feature type="compositionally biased region" description="Basic and acidic residues" evidence="1">
    <location>
        <begin position="45"/>
        <end position="54"/>
    </location>
</feature>
<organism evidence="2 3">
    <name type="scientific">Burkholderia gladioli</name>
    <name type="common">Pseudomonas marginata</name>
    <name type="synonym">Phytomonas marginata</name>
    <dbReference type="NCBI Taxonomy" id="28095"/>
    <lineage>
        <taxon>Bacteria</taxon>
        <taxon>Pseudomonadati</taxon>
        <taxon>Pseudomonadota</taxon>
        <taxon>Betaproteobacteria</taxon>
        <taxon>Burkholderiales</taxon>
        <taxon>Burkholderiaceae</taxon>
        <taxon>Burkholderia</taxon>
    </lineage>
</organism>
<protein>
    <submittedName>
        <fullName evidence="2">Uncharacterized protein</fullName>
    </submittedName>
</protein>
<dbReference type="AlphaFoldDB" id="A0A0M2QGD3"/>
<name>A0A0M2QGD3_BURGA</name>
<sequence>MTRQQQQAGKPTDEKQRGDAGQDARPTFETDISETGEDGTTVRQAEVRQDDLSEVKPPSSGPAGGA</sequence>